<sequence length="113" mass="12583">MEEGKIYDTSAVIELVARRRAPLVPGYISVLTAVEYPPAVPRVLGILYPTKQDYRLAVAWQAKLRRLGAPMPAVDLVIAAQAYNNGMELVALDKHFQLLKEKIAPDLKLVEEL</sequence>
<keyword evidence="7" id="KW-1185">Reference proteome</keyword>
<keyword evidence="5" id="KW-0460">Magnesium</keyword>
<dbReference type="EMBL" id="AP028907">
    <property type="protein sequence ID" value="BES82410.1"/>
    <property type="molecule type" value="Genomic_DNA"/>
</dbReference>
<dbReference type="RefSeq" id="WP_338249703.1">
    <property type="nucleotide sequence ID" value="NZ_AP028907.1"/>
</dbReference>
<evidence type="ECO:0000256" key="4">
    <source>
        <dbReference type="ARBA" id="ARBA00022801"/>
    </source>
</evidence>
<protein>
    <recommendedName>
        <fullName evidence="8">PIN domain-containing protein</fullName>
    </recommendedName>
</protein>
<dbReference type="Proteomes" id="UP001341135">
    <property type="component" value="Chromosome"/>
</dbReference>
<dbReference type="PANTHER" id="PTHR42740">
    <property type="entry name" value="RIBONUCLEASE VAPC3"/>
    <property type="match status" value="1"/>
</dbReference>
<reference evidence="6 7" key="1">
    <citation type="submission" date="2023-09" db="EMBL/GenBank/DDBJ databases">
        <title>Pyrofollis japonicus gen. nov. sp. nov., a novel member of the family Pyrodictiaceae isolated from the Iheya North hydrothermal field.</title>
        <authorList>
            <person name="Miyazaki U."/>
            <person name="Sanari M."/>
            <person name="Tame A."/>
            <person name="Kitajima M."/>
            <person name="Okamoto A."/>
            <person name="Sawayama S."/>
            <person name="Miyazaki J."/>
            <person name="Takai K."/>
            <person name="Nakagawa S."/>
        </authorList>
    </citation>
    <scope>NUCLEOTIDE SEQUENCE [LARGE SCALE GENOMIC DNA]</scope>
    <source>
        <strain evidence="6 7">AV2</strain>
    </source>
</reference>
<dbReference type="PANTHER" id="PTHR42740:SF1">
    <property type="entry name" value="RIBONUCLEASE VAPC3"/>
    <property type="match status" value="1"/>
</dbReference>
<dbReference type="InterPro" id="IPR029060">
    <property type="entry name" value="PIN-like_dom_sf"/>
</dbReference>
<name>A0ABM8J0M4_9CREN</name>
<keyword evidence="3" id="KW-0479">Metal-binding</keyword>
<keyword evidence="1" id="KW-1277">Toxin-antitoxin system</keyword>
<proteinExistence type="predicted"/>
<evidence type="ECO:0000256" key="1">
    <source>
        <dbReference type="ARBA" id="ARBA00022649"/>
    </source>
</evidence>
<evidence type="ECO:0000256" key="5">
    <source>
        <dbReference type="ARBA" id="ARBA00022842"/>
    </source>
</evidence>
<keyword evidence="4" id="KW-0378">Hydrolase</keyword>
<evidence type="ECO:0000313" key="6">
    <source>
        <dbReference type="EMBL" id="BES82410.1"/>
    </source>
</evidence>
<evidence type="ECO:0000256" key="3">
    <source>
        <dbReference type="ARBA" id="ARBA00022723"/>
    </source>
</evidence>
<dbReference type="Gene3D" id="3.40.50.1010">
    <property type="entry name" value="5'-nuclease"/>
    <property type="match status" value="1"/>
</dbReference>
<evidence type="ECO:0000313" key="7">
    <source>
        <dbReference type="Proteomes" id="UP001341135"/>
    </source>
</evidence>
<dbReference type="InterPro" id="IPR051749">
    <property type="entry name" value="PINc/VapC_TA_RNase"/>
</dbReference>
<evidence type="ECO:0000256" key="2">
    <source>
        <dbReference type="ARBA" id="ARBA00022722"/>
    </source>
</evidence>
<dbReference type="GeneID" id="89289976"/>
<evidence type="ECO:0008006" key="8">
    <source>
        <dbReference type="Google" id="ProtNLM"/>
    </source>
</evidence>
<dbReference type="SUPFAM" id="SSF88723">
    <property type="entry name" value="PIN domain-like"/>
    <property type="match status" value="1"/>
</dbReference>
<keyword evidence="2" id="KW-0540">Nuclease</keyword>
<accession>A0ABM8J0M4</accession>
<organism evidence="6 7">
    <name type="scientific">Pyrodictium abyssi</name>
    <dbReference type="NCBI Taxonomy" id="54256"/>
    <lineage>
        <taxon>Archaea</taxon>
        <taxon>Thermoproteota</taxon>
        <taxon>Thermoprotei</taxon>
        <taxon>Desulfurococcales</taxon>
        <taxon>Pyrodictiaceae</taxon>
        <taxon>Pyrodictium</taxon>
    </lineage>
</organism>
<gene>
    <name evidence="6" type="ORF">PABY_19770</name>
</gene>